<organism evidence="3 4">
    <name type="scientific">Sclerotinia borealis (strain F-4128)</name>
    <dbReference type="NCBI Taxonomy" id="1432307"/>
    <lineage>
        <taxon>Eukaryota</taxon>
        <taxon>Fungi</taxon>
        <taxon>Dikarya</taxon>
        <taxon>Ascomycota</taxon>
        <taxon>Pezizomycotina</taxon>
        <taxon>Leotiomycetes</taxon>
        <taxon>Helotiales</taxon>
        <taxon>Sclerotiniaceae</taxon>
        <taxon>Sclerotinia</taxon>
    </lineage>
</organism>
<feature type="compositionally biased region" description="Basic and acidic residues" evidence="1">
    <location>
        <begin position="102"/>
        <end position="115"/>
    </location>
</feature>
<dbReference type="InterPro" id="IPR029052">
    <property type="entry name" value="Metallo-depent_PP-like"/>
</dbReference>
<reference evidence="3 4" key="1">
    <citation type="journal article" date="2014" name="Genome Announc.">
        <title>Draft genome sequence of Sclerotinia borealis, a psychrophilic plant pathogenic fungus.</title>
        <authorList>
            <person name="Mardanov A.V."/>
            <person name="Beletsky A.V."/>
            <person name="Kadnikov V.V."/>
            <person name="Ignatov A.N."/>
            <person name="Ravin N.V."/>
        </authorList>
    </citation>
    <scope>NUCLEOTIDE SEQUENCE [LARGE SCALE GENOMIC DNA]</scope>
    <source>
        <strain evidence="4">F-4157</strain>
    </source>
</reference>
<dbReference type="InterPro" id="IPR004843">
    <property type="entry name" value="Calcineurin-like_PHP"/>
</dbReference>
<evidence type="ECO:0000259" key="2">
    <source>
        <dbReference type="Pfam" id="PF00149"/>
    </source>
</evidence>
<comment type="caution">
    <text evidence="3">The sequence shown here is derived from an EMBL/GenBank/DDBJ whole genome shotgun (WGS) entry which is preliminary data.</text>
</comment>
<feature type="region of interest" description="Disordered" evidence="1">
    <location>
        <begin position="1"/>
        <end position="164"/>
    </location>
</feature>
<feature type="compositionally biased region" description="Low complexity" evidence="1">
    <location>
        <begin position="418"/>
        <end position="430"/>
    </location>
</feature>
<dbReference type="PANTHER" id="PTHR37844:SF2">
    <property type="entry name" value="SER_THR PROTEIN PHOSPHATASE SUPERFAMILY (AFU_ORTHOLOGUE AFUA_1G14840)"/>
    <property type="match status" value="1"/>
</dbReference>
<proteinExistence type="predicted"/>
<dbReference type="Proteomes" id="UP000019487">
    <property type="component" value="Unassembled WGS sequence"/>
</dbReference>
<name>W9C7M8_SCLBF</name>
<gene>
    <name evidence="3" type="ORF">SBOR_9023</name>
</gene>
<dbReference type="Pfam" id="PF00149">
    <property type="entry name" value="Metallophos"/>
    <property type="match status" value="1"/>
</dbReference>
<dbReference type="EMBL" id="AYSA01000602">
    <property type="protein sequence ID" value="ESZ90590.1"/>
    <property type="molecule type" value="Genomic_DNA"/>
</dbReference>
<dbReference type="SUPFAM" id="SSF56300">
    <property type="entry name" value="Metallo-dependent phosphatases"/>
    <property type="match status" value="1"/>
</dbReference>
<feature type="region of interest" description="Disordered" evidence="1">
    <location>
        <begin position="543"/>
        <end position="562"/>
    </location>
</feature>
<feature type="compositionally biased region" description="Pro residues" evidence="1">
    <location>
        <begin position="118"/>
        <end position="157"/>
    </location>
</feature>
<feature type="compositionally biased region" description="Basic residues" evidence="1">
    <location>
        <begin position="65"/>
        <end position="74"/>
    </location>
</feature>
<dbReference type="GO" id="GO:0016787">
    <property type="term" value="F:hydrolase activity"/>
    <property type="evidence" value="ECO:0007669"/>
    <property type="project" value="InterPro"/>
</dbReference>
<feature type="compositionally biased region" description="Polar residues" evidence="1">
    <location>
        <begin position="543"/>
        <end position="556"/>
    </location>
</feature>
<sequence length="917" mass="100753">MEPNPRTPKPPEKRKTRAWDPSPAVNLDSLPEAAQMAVNQGRPKRVKRFEGDSPNFVLDYSRSRNIARKHKGRGRPFGDDEKTARRGLRPLVRKPVPLSVVPEEKQTSGRPEKISPRKVPPPPSPPRVPPSPSPSPRVSPSASPSPSPSPPGPPGPPGGRIGRGMAVVSMAPVTSAAVSSVAASGTSVTTIPSPTSRIKPLPNIAWDVELGQGRSGWAKSLAFTRLGDADVNADEVMPMLENFAVGAYAENFRTNFLGNNAVDNLHDGRTGGVTWFLRNLENSHSNKMIYDYRPPDPGYIQRIRAARNTRKGRERFIQRAREIGEKYEWIMPGTLENGRMANVRWAAPGMKRDKTKAAIDRAASLGGRVDRIMGDYTYLLTGSRPLWTENDLRAYIRQRLQRNESILLPPASSITRPSTTVSLPTSSSTTAGVPPLKTTKLTFGAAGTAGTAVSRSVFFDSRPTTPLYSGGMFGSSGFMSPLPGEQSDTVSEYAKNVVRSITSLSSTDTEGKTQTQTTKPLNPFSATVKTPVKATFDVGGRQLRSSRPSFSSTDPLSPTLPLAGRREDVITPMVKDSIVHPVKRPSQRLSSSKAVTSKATTAATTSSIGATGNRKGRETQTTVPPPPPILHNIAFHYISDLHLEQTSYDNFDFNPTASYLILAGDIGYAHRTHQDRYRQFLARMCAKPQLRRVFLVAGNRDFWPKATNTMPEALGILRGFARHRDMKGKLTFMEDDRFEIDEKGGKIVILGCTLWTEVPGRGGGEPSDQNNRQRTARHRASCDFIRRETAKIREDPKEVATRILIITHMPPSKSGTSQPEFTTKEARDFSQGAHHGSDVINGVKAYDYDHSSVETTMPLLDVRDVWIWGHTHWNEPKAGKIRHGGMRFDCNQRGNAHGGAYNPRPEGSFQPEKVILV</sequence>
<protein>
    <recommendedName>
        <fullName evidence="2">Calcineurin-like phosphoesterase domain-containing protein</fullName>
    </recommendedName>
</protein>
<dbReference type="HOGENOM" id="CLU_317641_0_0_1"/>
<dbReference type="Gene3D" id="3.60.21.10">
    <property type="match status" value="1"/>
</dbReference>
<feature type="region of interest" description="Disordered" evidence="1">
    <location>
        <begin position="582"/>
        <end position="626"/>
    </location>
</feature>
<dbReference type="AlphaFoldDB" id="W9C7M8"/>
<feature type="domain" description="Calcineurin-like phosphoesterase" evidence="2">
    <location>
        <begin position="653"/>
        <end position="873"/>
    </location>
</feature>
<feature type="region of interest" description="Disordered" evidence="1">
    <location>
        <begin position="505"/>
        <end position="525"/>
    </location>
</feature>
<dbReference type="PANTHER" id="PTHR37844">
    <property type="entry name" value="SER/THR PROTEIN PHOSPHATASE SUPERFAMILY (AFU_ORTHOLOGUE AFUA_1G14840)"/>
    <property type="match status" value="1"/>
</dbReference>
<evidence type="ECO:0000313" key="4">
    <source>
        <dbReference type="Proteomes" id="UP000019487"/>
    </source>
</evidence>
<keyword evidence="4" id="KW-1185">Reference proteome</keyword>
<evidence type="ECO:0000313" key="3">
    <source>
        <dbReference type="EMBL" id="ESZ90590.1"/>
    </source>
</evidence>
<feature type="compositionally biased region" description="Low complexity" evidence="1">
    <location>
        <begin position="590"/>
        <end position="612"/>
    </location>
</feature>
<accession>W9C7M8</accession>
<dbReference type="OrthoDB" id="550558at2759"/>
<evidence type="ECO:0000256" key="1">
    <source>
        <dbReference type="SAM" id="MobiDB-lite"/>
    </source>
</evidence>
<feature type="region of interest" description="Disordered" evidence="1">
    <location>
        <begin position="411"/>
        <end position="433"/>
    </location>
</feature>